<keyword evidence="2 6" id="KW-0820">tRNA-binding</keyword>
<accession>A0A7C5USA4</accession>
<evidence type="ECO:0000256" key="5">
    <source>
        <dbReference type="ARBA" id="ARBA00035198"/>
    </source>
</evidence>
<dbReference type="InterPro" id="IPR036920">
    <property type="entry name" value="Ribosomal_uL16_sf"/>
</dbReference>
<organism evidence="9">
    <name type="scientific">candidate division CPR3 bacterium</name>
    <dbReference type="NCBI Taxonomy" id="2268181"/>
    <lineage>
        <taxon>Bacteria</taxon>
        <taxon>Bacteria division CPR3</taxon>
    </lineage>
</organism>
<dbReference type="GO" id="GO:0019843">
    <property type="term" value="F:rRNA binding"/>
    <property type="evidence" value="ECO:0007669"/>
    <property type="project" value="UniProtKB-UniRule"/>
</dbReference>
<comment type="function">
    <text evidence="6 8">Binds 23S rRNA and is also seen to make contacts with the A and possibly P site tRNAs.</text>
</comment>
<evidence type="ECO:0000256" key="3">
    <source>
        <dbReference type="ARBA" id="ARBA00022980"/>
    </source>
</evidence>
<dbReference type="InterPro" id="IPR016180">
    <property type="entry name" value="Ribosomal_uL16_dom"/>
</dbReference>
<dbReference type="NCBIfam" id="TIGR01164">
    <property type="entry name" value="rplP_bact"/>
    <property type="match status" value="1"/>
</dbReference>
<dbReference type="EMBL" id="DRVY01000012">
    <property type="protein sequence ID" value="HHR91949.1"/>
    <property type="molecule type" value="Genomic_DNA"/>
</dbReference>
<dbReference type="InterPro" id="IPR000114">
    <property type="entry name" value="Ribosomal_uL16_bact-type"/>
</dbReference>
<keyword evidence="3 6" id="KW-0689">Ribosomal protein</keyword>
<evidence type="ECO:0000313" key="9">
    <source>
        <dbReference type="EMBL" id="HHR91949.1"/>
    </source>
</evidence>
<evidence type="ECO:0000256" key="7">
    <source>
        <dbReference type="RuleBase" id="RU004413"/>
    </source>
</evidence>
<dbReference type="SUPFAM" id="SSF54686">
    <property type="entry name" value="Ribosomal protein L16p/L10e"/>
    <property type="match status" value="1"/>
</dbReference>
<gene>
    <name evidence="6" type="primary">rplP</name>
    <name evidence="9" type="ORF">ENL96_00330</name>
</gene>
<keyword evidence="4 6" id="KW-0687">Ribonucleoprotein</keyword>
<dbReference type="GO" id="GO:0006412">
    <property type="term" value="P:translation"/>
    <property type="evidence" value="ECO:0007669"/>
    <property type="project" value="UniProtKB-UniRule"/>
</dbReference>
<dbReference type="PRINTS" id="PR00060">
    <property type="entry name" value="RIBOSOMALL16"/>
</dbReference>
<evidence type="ECO:0000256" key="2">
    <source>
        <dbReference type="ARBA" id="ARBA00022555"/>
    </source>
</evidence>
<dbReference type="InterPro" id="IPR020798">
    <property type="entry name" value="Ribosomal_uL16_CS"/>
</dbReference>
<proteinExistence type="inferred from homology"/>
<dbReference type="GO" id="GO:0022625">
    <property type="term" value="C:cytosolic large ribosomal subunit"/>
    <property type="evidence" value="ECO:0007669"/>
    <property type="project" value="TreeGrafter"/>
</dbReference>
<dbReference type="FunFam" id="3.90.1170.10:FF:000001">
    <property type="entry name" value="50S ribosomal protein L16"/>
    <property type="match status" value="1"/>
</dbReference>
<dbReference type="PANTHER" id="PTHR12220:SF13">
    <property type="entry name" value="LARGE RIBOSOMAL SUBUNIT PROTEIN UL16M"/>
    <property type="match status" value="1"/>
</dbReference>
<reference evidence="9" key="1">
    <citation type="journal article" date="2020" name="mSystems">
        <title>Genome- and Community-Level Interaction Insights into Carbon Utilization and Element Cycling Functions of Hydrothermarchaeota in Hydrothermal Sediment.</title>
        <authorList>
            <person name="Zhou Z."/>
            <person name="Liu Y."/>
            <person name="Xu W."/>
            <person name="Pan J."/>
            <person name="Luo Z.H."/>
            <person name="Li M."/>
        </authorList>
    </citation>
    <scope>NUCLEOTIDE SEQUENCE [LARGE SCALE GENOMIC DNA]</scope>
    <source>
        <strain evidence="9">SpSt-1042</strain>
    </source>
</reference>
<dbReference type="GO" id="GO:0003735">
    <property type="term" value="F:structural constituent of ribosome"/>
    <property type="evidence" value="ECO:0007669"/>
    <property type="project" value="InterPro"/>
</dbReference>
<comment type="caution">
    <text evidence="9">The sequence shown here is derived from an EMBL/GenBank/DDBJ whole genome shotgun (WGS) entry which is preliminary data.</text>
</comment>
<dbReference type="AlphaFoldDB" id="A0A7C5USA4"/>
<dbReference type="GO" id="GO:0000049">
    <property type="term" value="F:tRNA binding"/>
    <property type="evidence" value="ECO:0007669"/>
    <property type="project" value="UniProtKB-KW"/>
</dbReference>
<dbReference type="HAMAP" id="MF_01342">
    <property type="entry name" value="Ribosomal_uL16"/>
    <property type="match status" value="1"/>
</dbReference>
<dbReference type="Gene3D" id="3.90.1170.10">
    <property type="entry name" value="Ribosomal protein L10e/L16"/>
    <property type="match status" value="1"/>
</dbReference>
<comment type="subunit">
    <text evidence="6 8">Part of the 50S ribosomal subunit.</text>
</comment>
<comment type="similarity">
    <text evidence="1 6 7">Belongs to the universal ribosomal protein uL16 family.</text>
</comment>
<dbReference type="PROSITE" id="PS00586">
    <property type="entry name" value="RIBOSOMAL_L16_1"/>
    <property type="match status" value="1"/>
</dbReference>
<dbReference type="PANTHER" id="PTHR12220">
    <property type="entry name" value="50S/60S RIBOSOMAL PROTEIN L16"/>
    <property type="match status" value="1"/>
</dbReference>
<evidence type="ECO:0000256" key="1">
    <source>
        <dbReference type="ARBA" id="ARBA00008931"/>
    </source>
</evidence>
<dbReference type="CDD" id="cd01433">
    <property type="entry name" value="Ribosomal_L16_L10e"/>
    <property type="match status" value="1"/>
</dbReference>
<keyword evidence="6 8" id="KW-0694">RNA-binding</keyword>
<evidence type="ECO:0000256" key="4">
    <source>
        <dbReference type="ARBA" id="ARBA00023274"/>
    </source>
</evidence>
<sequence length="135" mass="15164">MLQPRQLKYPKHFRGKMKGISTSCNEVEFGDFAIKALDRGWITEKQIEAARKTIIHHTKKQGKLWIRIFPDKPYTKKPAEVRMGGGKGDVAGYVAVVKPGRILFEVGGLDEGVALKALKAETYKLPIKTKIISKE</sequence>
<dbReference type="InterPro" id="IPR047873">
    <property type="entry name" value="Ribosomal_uL16"/>
</dbReference>
<protein>
    <recommendedName>
        <fullName evidence="5 6">Large ribosomal subunit protein uL16</fullName>
    </recommendedName>
</protein>
<name>A0A7C5USA4_UNCC3</name>
<evidence type="ECO:0000256" key="6">
    <source>
        <dbReference type="HAMAP-Rule" id="MF_01342"/>
    </source>
</evidence>
<keyword evidence="6 8" id="KW-0699">rRNA-binding</keyword>
<dbReference type="Pfam" id="PF00252">
    <property type="entry name" value="Ribosomal_L16"/>
    <property type="match status" value="1"/>
</dbReference>
<evidence type="ECO:0000256" key="8">
    <source>
        <dbReference type="RuleBase" id="RU004414"/>
    </source>
</evidence>